<evidence type="ECO:0000313" key="8">
    <source>
        <dbReference type="EMBL" id="SHJ19555.1"/>
    </source>
</evidence>
<feature type="chain" id="PRO_5012183859" evidence="6">
    <location>
        <begin position="20"/>
        <end position="778"/>
    </location>
</feature>
<dbReference type="CDD" id="cd02966">
    <property type="entry name" value="TlpA_like_family"/>
    <property type="match status" value="1"/>
</dbReference>
<organism evidence="8 9">
    <name type="scientific">Tangfeifania diversioriginum</name>
    <dbReference type="NCBI Taxonomy" id="1168035"/>
    <lineage>
        <taxon>Bacteria</taxon>
        <taxon>Pseudomonadati</taxon>
        <taxon>Bacteroidota</taxon>
        <taxon>Bacteroidia</taxon>
        <taxon>Marinilabiliales</taxon>
        <taxon>Prolixibacteraceae</taxon>
        <taxon>Tangfeifania</taxon>
    </lineage>
</organism>
<feature type="signal peptide" evidence="6">
    <location>
        <begin position="1"/>
        <end position="19"/>
    </location>
</feature>
<dbReference type="PROSITE" id="PS51352">
    <property type="entry name" value="THIOREDOXIN_2"/>
    <property type="match status" value="1"/>
</dbReference>
<dbReference type="SUPFAM" id="SSF52833">
    <property type="entry name" value="Thioredoxin-like"/>
    <property type="match status" value="1"/>
</dbReference>
<dbReference type="OrthoDB" id="1096670at2"/>
<keyword evidence="4" id="KW-0676">Redox-active center</keyword>
<evidence type="ECO:0000313" key="9">
    <source>
        <dbReference type="Proteomes" id="UP000184050"/>
    </source>
</evidence>
<dbReference type="InterPro" id="IPR050553">
    <property type="entry name" value="Thioredoxin_ResA/DsbE_sf"/>
</dbReference>
<dbReference type="GO" id="GO:0030313">
    <property type="term" value="C:cell envelope"/>
    <property type="evidence" value="ECO:0007669"/>
    <property type="project" value="UniProtKB-SubCell"/>
</dbReference>
<name>A0A1M6HBH7_9BACT</name>
<dbReference type="GO" id="GO:0017004">
    <property type="term" value="P:cytochrome complex assembly"/>
    <property type="evidence" value="ECO:0007669"/>
    <property type="project" value="UniProtKB-KW"/>
</dbReference>
<dbReference type="InterPro" id="IPR013740">
    <property type="entry name" value="Redoxin"/>
</dbReference>
<keyword evidence="9" id="KW-1185">Reference proteome</keyword>
<keyword evidence="2" id="KW-0201">Cytochrome c-type biogenesis</keyword>
<dbReference type="PANTHER" id="PTHR42852">
    <property type="entry name" value="THIOL:DISULFIDE INTERCHANGE PROTEIN DSBE"/>
    <property type="match status" value="1"/>
</dbReference>
<reference evidence="8 9" key="1">
    <citation type="submission" date="2016-11" db="EMBL/GenBank/DDBJ databases">
        <authorList>
            <person name="Jaros S."/>
            <person name="Januszkiewicz K."/>
            <person name="Wedrychowicz H."/>
        </authorList>
    </citation>
    <scope>NUCLEOTIDE SEQUENCE [LARGE SCALE GENOMIC DNA]</scope>
    <source>
        <strain evidence="8 9">DSM 27063</strain>
    </source>
</reference>
<dbReference type="PANTHER" id="PTHR42852:SF6">
    <property type="entry name" value="THIOL:DISULFIDE INTERCHANGE PROTEIN DSBE"/>
    <property type="match status" value="1"/>
</dbReference>
<evidence type="ECO:0000256" key="1">
    <source>
        <dbReference type="ARBA" id="ARBA00004196"/>
    </source>
</evidence>
<accession>A0A1M6HBH7</accession>
<dbReference type="EMBL" id="FQZE01000013">
    <property type="protein sequence ID" value="SHJ19555.1"/>
    <property type="molecule type" value="Genomic_DNA"/>
</dbReference>
<evidence type="ECO:0000259" key="7">
    <source>
        <dbReference type="PROSITE" id="PS51352"/>
    </source>
</evidence>
<keyword evidence="3" id="KW-1015">Disulfide bond</keyword>
<keyword evidence="8" id="KW-0413">Isomerase</keyword>
<dbReference type="Pfam" id="PF08534">
    <property type="entry name" value="Redoxin"/>
    <property type="match status" value="1"/>
</dbReference>
<keyword evidence="6" id="KW-0732">Signal</keyword>
<evidence type="ECO:0000256" key="3">
    <source>
        <dbReference type="ARBA" id="ARBA00023157"/>
    </source>
</evidence>
<keyword evidence="5" id="KW-0175">Coiled coil</keyword>
<dbReference type="AlphaFoldDB" id="A0A1M6HBH7"/>
<sequence length="778" mass="89242">MNKFVLISVLIFLAVSAAAQNVIENPRYGIKSTNYIELTKVELTDDATILSFHVTIPQNNWVAIHEKSYIQPVGDTTKFYITKAEGAEIGVQVHWEKDRMEEISYQLFFPPVNSDVTKIDFGEPVANSWNFYDVEIREIPHRSPVPDELLGNWFSTGTGNWAFSFFDSLAVYDGKTWEYASVFPTDDGFEIKLKNQEAETMLHCISKDKNQCVMQSENGPLSTYSKDAGLLAIMKDDGPFGVPLVNPGKVVYSGFIQGYSPRLGVSTGMIRHLNPMNNQMENYVIRIQKNGSFSVEFPLDLPQEISVSLPSGGERVFFEPGKSLFHLTNSKLKDYPSLFMGESAAVNYGLHETMEVATPQMAFIDGIIGMPDEEYIDYVLETKKNELERLENLQNEKTIDKKALQIRKFDIDFRAANNALRYNGNVNLAKIYANQKLNEAEQIAIVPLDFNLSLLSKFNDTPVKSDLAFVSNEYFSLLQSLKYMDLVRQQGAYYYRLLALEEELKEKNTNFTGEEKDMFEFIRLLAGNYDGEQARNFNQTYREVLLKFNEKHKDEMVEISNRFYLENIETNLNAMEIEPEGLPMEIIALQNYLAGLQNEKKPLNEAEFEEVKEVVKTNYLKELVFAEYYREKAQREVSRDEDTPELKTEGDKLFDSIIQKFRGKVIYVDFWATWCGPCLAGIEKIKPLKEELAGEDVVFLYITNPTSPENEYEKKIPDIKGEHVRVSGDEWNYLTEKFNIYGIPHYALVDKSGKIVNAHLMQMENSELKKRLLEQLGK</sequence>
<dbReference type="InterPro" id="IPR013766">
    <property type="entry name" value="Thioredoxin_domain"/>
</dbReference>
<dbReference type="GO" id="GO:0016491">
    <property type="term" value="F:oxidoreductase activity"/>
    <property type="evidence" value="ECO:0007669"/>
    <property type="project" value="InterPro"/>
</dbReference>
<dbReference type="Gene3D" id="3.40.30.10">
    <property type="entry name" value="Glutaredoxin"/>
    <property type="match status" value="1"/>
</dbReference>
<dbReference type="RefSeq" id="WP_073168895.1">
    <property type="nucleotide sequence ID" value="NZ_FQZE01000013.1"/>
</dbReference>
<gene>
    <name evidence="8" type="ORF">SAMN05444280_11325</name>
</gene>
<dbReference type="STRING" id="1168035.SAMN05444280_11325"/>
<evidence type="ECO:0000256" key="2">
    <source>
        <dbReference type="ARBA" id="ARBA00022748"/>
    </source>
</evidence>
<dbReference type="InterPro" id="IPR036249">
    <property type="entry name" value="Thioredoxin-like_sf"/>
</dbReference>
<feature type="coiled-coil region" evidence="5">
    <location>
        <begin position="376"/>
        <end position="407"/>
    </location>
</feature>
<comment type="subcellular location">
    <subcellularLocation>
        <location evidence="1">Cell envelope</location>
    </subcellularLocation>
</comment>
<feature type="domain" description="Thioredoxin" evidence="7">
    <location>
        <begin position="634"/>
        <end position="778"/>
    </location>
</feature>
<dbReference type="Proteomes" id="UP000184050">
    <property type="component" value="Unassembled WGS sequence"/>
</dbReference>
<evidence type="ECO:0000256" key="5">
    <source>
        <dbReference type="SAM" id="Coils"/>
    </source>
</evidence>
<proteinExistence type="predicted"/>
<protein>
    <submittedName>
        <fullName evidence="8">Thiol-disulfide isomerase or thioredoxin</fullName>
    </submittedName>
</protein>
<evidence type="ECO:0000256" key="6">
    <source>
        <dbReference type="SAM" id="SignalP"/>
    </source>
</evidence>
<dbReference type="GO" id="GO:0016853">
    <property type="term" value="F:isomerase activity"/>
    <property type="evidence" value="ECO:0007669"/>
    <property type="project" value="UniProtKB-KW"/>
</dbReference>
<evidence type="ECO:0000256" key="4">
    <source>
        <dbReference type="ARBA" id="ARBA00023284"/>
    </source>
</evidence>